<evidence type="ECO:0000256" key="1">
    <source>
        <dbReference type="SAM" id="SignalP"/>
    </source>
</evidence>
<sequence length="266" mass="27589">MKTTSARSRSRAVAAATAALATTAVLALAGSAAPVGAATAFGPQTPLAAGSHGTGQVRPYDDGVWGGYVAQGRFTSISGSWVEPQATCNTSNDLFAPWVGIDGYGSQTVEQTGVQTDCSSGRPVLSAWYEMYPAAPVYWSNPVSAGDTITASVVTKSRGSYTITLSDTTKGWTQHTTQRLSAQNVSAEAVIESPTQSYPSFDELDFSNVTVNGQPFSSYDPQAITSGGYGPGELNGGDFSITPEDGGWASHATPSHQAARPGTIRY</sequence>
<keyword evidence="3" id="KW-1185">Reference proteome</keyword>
<dbReference type="Pfam" id="PF01828">
    <property type="entry name" value="Peptidase_A4"/>
    <property type="match status" value="1"/>
</dbReference>
<comment type="caution">
    <text evidence="2">The sequence shown here is derived from an EMBL/GenBank/DDBJ whole genome shotgun (WGS) entry which is preliminary data.</text>
</comment>
<evidence type="ECO:0000313" key="3">
    <source>
        <dbReference type="Proteomes" id="UP001198565"/>
    </source>
</evidence>
<dbReference type="PROSITE" id="PS51318">
    <property type="entry name" value="TAT"/>
    <property type="match status" value="1"/>
</dbReference>
<evidence type="ECO:0000313" key="2">
    <source>
        <dbReference type="EMBL" id="MBY8884906.1"/>
    </source>
</evidence>
<name>A0ABS7QNZ9_9ACTN</name>
<dbReference type="InterPro" id="IPR013320">
    <property type="entry name" value="ConA-like_dom_sf"/>
</dbReference>
<accession>A0ABS7QNZ9</accession>
<dbReference type="PANTHER" id="PTHR37536:SF1">
    <property type="entry name" value="ASPERGILLOPEPSIN, PUTAITVE (AFU_ORTHOLOGUE AFUA_7G01200)"/>
    <property type="match status" value="1"/>
</dbReference>
<gene>
    <name evidence="2" type="ORF">K7472_08595</name>
</gene>
<dbReference type="SUPFAM" id="SSF49899">
    <property type="entry name" value="Concanavalin A-like lectins/glucanases"/>
    <property type="match status" value="1"/>
</dbReference>
<dbReference type="EMBL" id="JAINVZ010000004">
    <property type="protein sequence ID" value="MBY8884906.1"/>
    <property type="molecule type" value="Genomic_DNA"/>
</dbReference>
<protein>
    <recommendedName>
        <fullName evidence="4">Peptidase A4 family protein</fullName>
    </recommendedName>
</protein>
<proteinExistence type="predicted"/>
<dbReference type="InterPro" id="IPR038656">
    <property type="entry name" value="Peptidase_G1_sf"/>
</dbReference>
<dbReference type="InterPro" id="IPR000250">
    <property type="entry name" value="Peptidase_G1"/>
</dbReference>
<feature type="signal peptide" evidence="1">
    <location>
        <begin position="1"/>
        <end position="37"/>
    </location>
</feature>
<dbReference type="InterPro" id="IPR006311">
    <property type="entry name" value="TAT_signal"/>
</dbReference>
<dbReference type="PANTHER" id="PTHR37536">
    <property type="entry name" value="PUTATIVE (AFU_ORTHOLOGUE AFUA_3G02970)-RELATED"/>
    <property type="match status" value="1"/>
</dbReference>
<organism evidence="2 3">
    <name type="scientific">Streptantibioticus parmotrematis</name>
    <dbReference type="NCBI Taxonomy" id="2873249"/>
    <lineage>
        <taxon>Bacteria</taxon>
        <taxon>Bacillati</taxon>
        <taxon>Actinomycetota</taxon>
        <taxon>Actinomycetes</taxon>
        <taxon>Kitasatosporales</taxon>
        <taxon>Streptomycetaceae</taxon>
        <taxon>Streptantibioticus</taxon>
    </lineage>
</organism>
<dbReference type="Gene3D" id="2.60.120.700">
    <property type="entry name" value="Peptidase G1"/>
    <property type="match status" value="1"/>
</dbReference>
<reference evidence="2 3" key="1">
    <citation type="submission" date="2021-08" db="EMBL/GenBank/DDBJ databases">
        <title>Streptomyces sp. PTM05 isolated from lichen.</title>
        <authorList>
            <person name="Somphong A."/>
            <person name="Phongsopitanun W."/>
            <person name="Tanasupawat S."/>
        </authorList>
    </citation>
    <scope>NUCLEOTIDE SEQUENCE [LARGE SCALE GENOMIC DNA]</scope>
    <source>
        <strain evidence="2 3">Ptm05</strain>
    </source>
</reference>
<dbReference type="Proteomes" id="UP001198565">
    <property type="component" value="Unassembled WGS sequence"/>
</dbReference>
<feature type="chain" id="PRO_5046192660" description="Peptidase A4 family protein" evidence="1">
    <location>
        <begin position="38"/>
        <end position="266"/>
    </location>
</feature>
<keyword evidence="1" id="KW-0732">Signal</keyword>
<dbReference type="CDD" id="cd13426">
    <property type="entry name" value="Peptidase_G1"/>
    <property type="match status" value="1"/>
</dbReference>
<evidence type="ECO:0008006" key="4">
    <source>
        <dbReference type="Google" id="ProtNLM"/>
    </source>
</evidence>
<dbReference type="RefSeq" id="WP_222975761.1">
    <property type="nucleotide sequence ID" value="NZ_JAINVZ010000004.1"/>
</dbReference>